<evidence type="ECO:0000256" key="1">
    <source>
        <dbReference type="ARBA" id="ARBA00001962"/>
    </source>
</evidence>
<dbReference type="InterPro" id="IPR036922">
    <property type="entry name" value="Rieske_2Fe-2S_sf"/>
</dbReference>
<evidence type="ECO:0000256" key="6">
    <source>
        <dbReference type="ARBA" id="ARBA00023014"/>
    </source>
</evidence>
<comment type="caution">
    <text evidence="8">The sequence shown here is derived from an EMBL/GenBank/DDBJ whole genome shotgun (WGS) entry which is preliminary data.</text>
</comment>
<evidence type="ECO:0000313" key="9">
    <source>
        <dbReference type="Proteomes" id="UP000251891"/>
    </source>
</evidence>
<dbReference type="GO" id="GO:0004497">
    <property type="term" value="F:monooxygenase activity"/>
    <property type="evidence" value="ECO:0007669"/>
    <property type="project" value="UniProtKB-ARBA"/>
</dbReference>
<dbReference type="RefSeq" id="WP_111862980.1">
    <property type="nucleotide sequence ID" value="NZ_QLYX01000001.1"/>
</dbReference>
<dbReference type="AlphaFoldDB" id="A0A365HCS7"/>
<comment type="cofactor">
    <cofactor evidence="1">
        <name>Fe cation</name>
        <dbReference type="ChEBI" id="CHEBI:24875"/>
    </cofactor>
</comment>
<dbReference type="Proteomes" id="UP000251891">
    <property type="component" value="Unassembled WGS sequence"/>
</dbReference>
<dbReference type="Pfam" id="PF00355">
    <property type="entry name" value="Rieske"/>
    <property type="match status" value="1"/>
</dbReference>
<dbReference type="Gene3D" id="3.90.380.10">
    <property type="entry name" value="Naphthalene 1,2-dioxygenase Alpha Subunit, Chain A, domain 1"/>
    <property type="match status" value="1"/>
</dbReference>
<keyword evidence="8" id="KW-0223">Dioxygenase</keyword>
<evidence type="ECO:0000256" key="4">
    <source>
        <dbReference type="ARBA" id="ARBA00023002"/>
    </source>
</evidence>
<keyword evidence="4" id="KW-0560">Oxidoreductase</keyword>
<dbReference type="InterPro" id="IPR015879">
    <property type="entry name" value="Ring_hydroxy_dOase_asu_C_dom"/>
</dbReference>
<gene>
    <name evidence="8" type="ORF">DPM19_01840</name>
</gene>
<evidence type="ECO:0000259" key="7">
    <source>
        <dbReference type="PROSITE" id="PS51296"/>
    </source>
</evidence>
<dbReference type="CDD" id="cd00680">
    <property type="entry name" value="RHO_alpha_C"/>
    <property type="match status" value="1"/>
</dbReference>
<keyword evidence="3" id="KW-0479">Metal-binding</keyword>
<keyword evidence="9" id="KW-1185">Reference proteome</keyword>
<proteinExistence type="predicted"/>
<dbReference type="PRINTS" id="PR00090">
    <property type="entry name" value="RNGDIOXGNASE"/>
</dbReference>
<dbReference type="InterPro" id="IPR017941">
    <property type="entry name" value="Rieske_2Fe-2S"/>
</dbReference>
<evidence type="ECO:0000256" key="5">
    <source>
        <dbReference type="ARBA" id="ARBA00023004"/>
    </source>
</evidence>
<dbReference type="SUPFAM" id="SSF50022">
    <property type="entry name" value="ISP domain"/>
    <property type="match status" value="1"/>
</dbReference>
<dbReference type="PROSITE" id="PS51296">
    <property type="entry name" value="RIESKE"/>
    <property type="match status" value="1"/>
</dbReference>
<feature type="domain" description="Rieske" evidence="7">
    <location>
        <begin position="47"/>
        <end position="163"/>
    </location>
</feature>
<sequence length="418" mass="48183">MARWPKPAEGSWTEHYPEIGTGLISFEDSVSPEFYELEREAIFRRAWLNVGRVEQLPRKGSYFTKEVRVARTSVVVVRDGGGGVRAFFNVCRHRGNKLVWDEFPGEETSGFCRQFTCKYHGWRYGLDGALNFVQQEGEFFDLDKEDFGLVPVHCEVWAGFIFVNLAREPEQSLHDFLGPMVTALDGYPFDKMTEWYVFRADNRSNWKIFADAFQEYYHVPALHPQQVPIEVRTPGSGFECAHFQLDGPHRVVSTGGARRWTLPPEYMYPIERATRSGLVGPWESPEIGEPPPGLNPGRIDPWGIDNFQIFPNLEILIYRGWYLLYRYWPTSHNTHHFEAMLCFQPATTVQERVEHEVAAVVFKEFALQDAGMLTGTQTALESGVLDRFPLNDQEVLVRHFHKVVADWVADYQKNHAEV</sequence>
<dbReference type="GO" id="GO:0005506">
    <property type="term" value="F:iron ion binding"/>
    <property type="evidence" value="ECO:0007669"/>
    <property type="project" value="InterPro"/>
</dbReference>
<dbReference type="OrthoDB" id="5243643at2"/>
<dbReference type="EMBL" id="QLYX01000001">
    <property type="protein sequence ID" value="RAY16930.1"/>
    <property type="molecule type" value="Genomic_DNA"/>
</dbReference>
<dbReference type="GO" id="GO:0016705">
    <property type="term" value="F:oxidoreductase activity, acting on paired donors, with incorporation or reduction of molecular oxygen"/>
    <property type="evidence" value="ECO:0007669"/>
    <property type="project" value="UniProtKB-ARBA"/>
</dbReference>
<reference evidence="8 9" key="1">
    <citation type="submission" date="2018-06" db="EMBL/GenBank/DDBJ databases">
        <title>Actinomadura craniellae sp. nov. isolated from marine sponge Craniella sp.</title>
        <authorList>
            <person name="Li L."/>
            <person name="Xu Q.H."/>
            <person name="Lin H.W."/>
            <person name="Lu Y.H."/>
        </authorList>
    </citation>
    <scope>NUCLEOTIDE SEQUENCE [LARGE SCALE GENOMIC DNA]</scope>
    <source>
        <strain evidence="8 9">LHW63021</strain>
    </source>
</reference>
<keyword evidence="5" id="KW-0408">Iron</keyword>
<evidence type="ECO:0000313" key="8">
    <source>
        <dbReference type="EMBL" id="RAY16930.1"/>
    </source>
</evidence>
<dbReference type="Pfam" id="PF00848">
    <property type="entry name" value="Ring_hydroxyl_A"/>
    <property type="match status" value="1"/>
</dbReference>
<dbReference type="SUPFAM" id="SSF55961">
    <property type="entry name" value="Bet v1-like"/>
    <property type="match status" value="1"/>
</dbReference>
<dbReference type="Gene3D" id="2.102.10.10">
    <property type="entry name" value="Rieske [2Fe-2S] iron-sulphur domain"/>
    <property type="match status" value="1"/>
</dbReference>
<evidence type="ECO:0000256" key="2">
    <source>
        <dbReference type="ARBA" id="ARBA00022714"/>
    </source>
</evidence>
<dbReference type="CDD" id="cd03469">
    <property type="entry name" value="Rieske_RO_Alpha_N"/>
    <property type="match status" value="1"/>
</dbReference>
<evidence type="ECO:0000256" key="3">
    <source>
        <dbReference type="ARBA" id="ARBA00022723"/>
    </source>
</evidence>
<dbReference type="PANTHER" id="PTHR43756:SF5">
    <property type="entry name" value="CHOLINE MONOOXYGENASE, CHLOROPLASTIC"/>
    <property type="match status" value="1"/>
</dbReference>
<dbReference type="InterPro" id="IPR001663">
    <property type="entry name" value="Rng_hydr_dOase-A"/>
</dbReference>
<name>A0A365HCS7_9ACTN</name>
<keyword evidence="6" id="KW-0411">Iron-sulfur</keyword>
<protein>
    <submittedName>
        <fullName evidence="8">Aromatic ring-hydroxylating dioxygenase subunit alpha</fullName>
    </submittedName>
</protein>
<dbReference type="GO" id="GO:0051213">
    <property type="term" value="F:dioxygenase activity"/>
    <property type="evidence" value="ECO:0007669"/>
    <property type="project" value="UniProtKB-KW"/>
</dbReference>
<dbReference type="GO" id="GO:0051537">
    <property type="term" value="F:2 iron, 2 sulfur cluster binding"/>
    <property type="evidence" value="ECO:0007669"/>
    <property type="project" value="UniProtKB-KW"/>
</dbReference>
<organism evidence="8 9">
    <name type="scientific">Actinomadura craniellae</name>
    <dbReference type="NCBI Taxonomy" id="2231787"/>
    <lineage>
        <taxon>Bacteria</taxon>
        <taxon>Bacillati</taxon>
        <taxon>Actinomycetota</taxon>
        <taxon>Actinomycetes</taxon>
        <taxon>Streptosporangiales</taxon>
        <taxon>Thermomonosporaceae</taxon>
        <taxon>Actinomadura</taxon>
    </lineage>
</organism>
<dbReference type="PANTHER" id="PTHR43756">
    <property type="entry name" value="CHOLINE MONOOXYGENASE, CHLOROPLASTIC"/>
    <property type="match status" value="1"/>
</dbReference>
<keyword evidence="2" id="KW-0001">2Fe-2S</keyword>
<accession>A0A365HCS7</accession>